<evidence type="ECO:0000259" key="15">
    <source>
        <dbReference type="Pfam" id="PF11741"/>
    </source>
</evidence>
<dbReference type="AlphaFoldDB" id="A0A1Z4KIR5"/>
<evidence type="ECO:0000256" key="7">
    <source>
        <dbReference type="ARBA" id="ARBA00023136"/>
    </source>
</evidence>
<comment type="subcellular location">
    <subcellularLocation>
        <location evidence="1 10">Cell outer membrane</location>
        <topology evidence="1 10">Multi-pass membrane protein</topology>
    </subcellularLocation>
</comment>
<evidence type="ECO:0000313" key="17">
    <source>
        <dbReference type="Proteomes" id="UP000217507"/>
    </source>
</evidence>
<keyword evidence="5 12" id="KW-0732">Signal</keyword>
<dbReference type="Pfam" id="PF07715">
    <property type="entry name" value="Plug"/>
    <property type="match status" value="1"/>
</dbReference>
<dbReference type="Pfam" id="PF00593">
    <property type="entry name" value="TonB_dep_Rec_b-barrel"/>
    <property type="match status" value="1"/>
</dbReference>
<keyword evidence="7 10" id="KW-0472">Membrane</keyword>
<accession>A0A1Z4KIR5</accession>
<feature type="signal peptide" evidence="12">
    <location>
        <begin position="1"/>
        <end position="20"/>
    </location>
</feature>
<evidence type="ECO:0000259" key="13">
    <source>
        <dbReference type="Pfam" id="PF00593"/>
    </source>
</evidence>
<keyword evidence="9 10" id="KW-0998">Cell outer membrane</keyword>
<evidence type="ECO:0000256" key="10">
    <source>
        <dbReference type="PROSITE-ProRule" id="PRU01360"/>
    </source>
</evidence>
<dbReference type="GO" id="GO:0009279">
    <property type="term" value="C:cell outer membrane"/>
    <property type="evidence" value="ECO:0007669"/>
    <property type="project" value="UniProtKB-SubCell"/>
</dbReference>
<keyword evidence="4 10" id="KW-0812">Transmembrane</keyword>
<dbReference type="Gene3D" id="2.170.130.10">
    <property type="entry name" value="TonB-dependent receptor, plug domain"/>
    <property type="match status" value="1"/>
</dbReference>
<evidence type="ECO:0000256" key="4">
    <source>
        <dbReference type="ARBA" id="ARBA00022692"/>
    </source>
</evidence>
<dbReference type="PANTHER" id="PTHR30069">
    <property type="entry name" value="TONB-DEPENDENT OUTER MEMBRANE RECEPTOR"/>
    <property type="match status" value="1"/>
</dbReference>
<dbReference type="Gene3D" id="2.40.170.20">
    <property type="entry name" value="TonB-dependent receptor, beta-barrel domain"/>
    <property type="match status" value="1"/>
</dbReference>
<proteinExistence type="inferred from homology"/>
<dbReference type="InterPro" id="IPR012910">
    <property type="entry name" value="Plug_dom"/>
</dbReference>
<evidence type="ECO:0000256" key="6">
    <source>
        <dbReference type="ARBA" id="ARBA00023077"/>
    </source>
</evidence>
<dbReference type="GO" id="GO:0015344">
    <property type="term" value="F:siderophore uptake transmembrane transporter activity"/>
    <property type="evidence" value="ECO:0007669"/>
    <property type="project" value="TreeGrafter"/>
</dbReference>
<feature type="domain" description="TonB-dependent receptor-like beta-barrel" evidence="13">
    <location>
        <begin position="362"/>
        <end position="834"/>
    </location>
</feature>
<evidence type="ECO:0000256" key="8">
    <source>
        <dbReference type="ARBA" id="ARBA00023170"/>
    </source>
</evidence>
<sequence length="877" mass="97261">MKYYLFTAVLAVTIPIAALGNEIPVNNNPVNQVENAKLTEIKAINLEEVDKGISIIIETASGEIPEGEIIENSTDVVIKLSNVKLNLPDGNNFIKDKPIPGINSLTVTQQSATEVEIKIVGDGTLPNVEQRESQKGLALSVIPTPKAVAAENTIELNVVGNRDANETAPANVTIIDREQIEKQQARDVRDLLRYEPGISVPYDSRGGLQGINLRGLSGNRVNLQVDGIRLPYEYSYGATRLGRDFVDIETLNALEIFRGNNSAVLGSDALGGTVNFATARTGSLLENIGKDSYTSVRAQYSSKDSGFVGTFVQANRLDNIDTLFIYTRRDSGSLKVAGGNSIYQDDQDRTRNNFLGKLTYNFNQESFLELTGEYFNNITDSRFSTANLPGMVFEASTQDLQEEVTTTRSRFSLGYQYDNPNSKSWLQFVRANLYYQNAIIEEDSNRSVRSAGTIRTEAADKDLTDRIFGANVQLRSDFNIGDIKNSLTSGLEISHNYNERNYFNFITTTGTRVNAAGFPQKDFPDSDTFRLGTYLQNEISFGDGKVKLIPGLRFDVYNLSTANNPEFTQKQQGVDAVNYSTSALSPSLGIVYEPSPGLTLFSRYSRGFRPPLYSELNFAFRADIPLRPHKGISNPNLQAETSNNFELGLRSRSQQFDFDITGFYNRYRNFIEPSVFVGFDTNDFGTFRTAGRAIPFQIFQAQNIPDAEIFGLEIKTAYRFSPEPGGFSLKGALGWQIGNDLTKDIPLTTINPLQAVIGLGYQSPNDTWGAELIGTFVAQAREQALVDDQTSVQNGGQATRKIDFYEPDAYTLVDLVGYYNINPHLTLTAGVYNIFNTEYYQYADVRTINSNATAFAAQRGRYAQPGTNFAISLNWRF</sequence>
<evidence type="ECO:0000256" key="9">
    <source>
        <dbReference type="ARBA" id="ARBA00023237"/>
    </source>
</evidence>
<dbReference type="NCBIfam" id="TIGR01785">
    <property type="entry name" value="TonB-hemin"/>
    <property type="match status" value="1"/>
</dbReference>
<dbReference type="InterPro" id="IPR000531">
    <property type="entry name" value="Beta-barrel_TonB"/>
</dbReference>
<feature type="domain" description="AMIN" evidence="15">
    <location>
        <begin position="44"/>
        <end position="137"/>
    </location>
</feature>
<dbReference type="InterPro" id="IPR037066">
    <property type="entry name" value="Plug_dom_sf"/>
</dbReference>
<dbReference type="Pfam" id="PF11741">
    <property type="entry name" value="AMIN"/>
    <property type="match status" value="1"/>
</dbReference>
<keyword evidence="2 10" id="KW-0813">Transport</keyword>
<dbReference type="Proteomes" id="UP000217507">
    <property type="component" value="Chromosome"/>
</dbReference>
<feature type="chain" id="PRO_5011109488" evidence="12">
    <location>
        <begin position="21"/>
        <end position="877"/>
    </location>
</feature>
<dbReference type="CDD" id="cd01347">
    <property type="entry name" value="ligand_gated_channel"/>
    <property type="match status" value="1"/>
</dbReference>
<keyword evidence="3 10" id="KW-1134">Transmembrane beta strand</keyword>
<evidence type="ECO:0000256" key="12">
    <source>
        <dbReference type="SAM" id="SignalP"/>
    </source>
</evidence>
<dbReference type="EMBL" id="AP018216">
    <property type="protein sequence ID" value="BAY68870.1"/>
    <property type="molecule type" value="Genomic_DNA"/>
</dbReference>
<dbReference type="NCBIfam" id="TIGR01786">
    <property type="entry name" value="TonB-hemlactrns"/>
    <property type="match status" value="1"/>
</dbReference>
<dbReference type="InterPro" id="IPR039426">
    <property type="entry name" value="TonB-dep_rcpt-like"/>
</dbReference>
<protein>
    <submittedName>
        <fullName evidence="16">Heme transport protein</fullName>
    </submittedName>
</protein>
<evidence type="ECO:0000256" key="5">
    <source>
        <dbReference type="ARBA" id="ARBA00022729"/>
    </source>
</evidence>
<reference evidence="16 17" key="1">
    <citation type="submission" date="2017-06" db="EMBL/GenBank/DDBJ databases">
        <title>Genome sequencing of cyanobaciteial culture collection at National Institute for Environmental Studies (NIES).</title>
        <authorList>
            <person name="Hirose Y."/>
            <person name="Shimura Y."/>
            <person name="Fujisawa T."/>
            <person name="Nakamura Y."/>
            <person name="Kawachi M."/>
        </authorList>
    </citation>
    <scope>NUCLEOTIDE SEQUENCE [LARGE SCALE GENOMIC DNA]</scope>
    <source>
        <strain evidence="16 17">NIES-23</strain>
    </source>
</reference>
<keyword evidence="6 11" id="KW-0798">TonB box</keyword>
<dbReference type="InterPro" id="IPR010949">
    <property type="entry name" value="TonB_Hb/transfer/lactofer_rcpt"/>
</dbReference>
<evidence type="ECO:0000256" key="3">
    <source>
        <dbReference type="ARBA" id="ARBA00022452"/>
    </source>
</evidence>
<keyword evidence="8" id="KW-0675">Receptor</keyword>
<dbReference type="InterPro" id="IPR021731">
    <property type="entry name" value="AMIN_dom"/>
</dbReference>
<dbReference type="SUPFAM" id="SSF56935">
    <property type="entry name" value="Porins"/>
    <property type="match status" value="1"/>
</dbReference>
<comment type="similarity">
    <text evidence="10 11">Belongs to the TonB-dependent receptor family.</text>
</comment>
<dbReference type="InterPro" id="IPR036942">
    <property type="entry name" value="Beta-barrel_TonB_sf"/>
</dbReference>
<dbReference type="GO" id="GO:0044718">
    <property type="term" value="P:siderophore transmembrane transport"/>
    <property type="evidence" value="ECO:0007669"/>
    <property type="project" value="TreeGrafter"/>
</dbReference>
<evidence type="ECO:0000256" key="2">
    <source>
        <dbReference type="ARBA" id="ARBA00022448"/>
    </source>
</evidence>
<evidence type="ECO:0000256" key="11">
    <source>
        <dbReference type="RuleBase" id="RU003357"/>
    </source>
</evidence>
<dbReference type="SMR" id="A0A1Z4KIR5"/>
<evidence type="ECO:0000256" key="1">
    <source>
        <dbReference type="ARBA" id="ARBA00004571"/>
    </source>
</evidence>
<gene>
    <name evidence="16" type="ORF">NIES23_16600</name>
</gene>
<name>A0A1Z4KIR5_ANAVA</name>
<evidence type="ECO:0000313" key="16">
    <source>
        <dbReference type="EMBL" id="BAY68870.1"/>
    </source>
</evidence>
<dbReference type="GO" id="GO:0015232">
    <property type="term" value="F:heme transmembrane transporter activity"/>
    <property type="evidence" value="ECO:0007669"/>
    <property type="project" value="InterPro"/>
</dbReference>
<organism evidence="16 17">
    <name type="scientific">Trichormus variabilis NIES-23</name>
    <dbReference type="NCBI Taxonomy" id="1973479"/>
    <lineage>
        <taxon>Bacteria</taxon>
        <taxon>Bacillati</taxon>
        <taxon>Cyanobacteriota</taxon>
        <taxon>Cyanophyceae</taxon>
        <taxon>Nostocales</taxon>
        <taxon>Nostocaceae</taxon>
        <taxon>Trichormus</taxon>
    </lineage>
</organism>
<feature type="domain" description="TonB-dependent receptor plug" evidence="14">
    <location>
        <begin position="166"/>
        <end position="273"/>
    </location>
</feature>
<evidence type="ECO:0000259" key="14">
    <source>
        <dbReference type="Pfam" id="PF07715"/>
    </source>
</evidence>
<dbReference type="PANTHER" id="PTHR30069:SF29">
    <property type="entry name" value="HEMOGLOBIN AND HEMOGLOBIN-HAPTOGLOBIN-BINDING PROTEIN 1-RELATED"/>
    <property type="match status" value="1"/>
</dbReference>
<dbReference type="PROSITE" id="PS52016">
    <property type="entry name" value="TONB_DEPENDENT_REC_3"/>
    <property type="match status" value="1"/>
</dbReference>
<dbReference type="InterPro" id="IPR011276">
    <property type="entry name" value="TonB_haem/Hb_rcpt"/>
</dbReference>